<evidence type="ECO:0000313" key="5">
    <source>
        <dbReference type="Proteomes" id="UP000575985"/>
    </source>
</evidence>
<dbReference type="FunFam" id="3.40.50.720:FF:000084">
    <property type="entry name" value="Short-chain dehydrogenase reductase"/>
    <property type="match status" value="1"/>
</dbReference>
<dbReference type="PRINTS" id="PR00081">
    <property type="entry name" value="GDHRDH"/>
</dbReference>
<gene>
    <name evidence="4" type="ORF">HNR12_005259</name>
</gene>
<dbReference type="AlphaFoldDB" id="A0A853BXU3"/>
<dbReference type="PRINTS" id="PR00080">
    <property type="entry name" value="SDRFAMILY"/>
</dbReference>
<dbReference type="Pfam" id="PF13561">
    <property type="entry name" value="adh_short_C2"/>
    <property type="match status" value="1"/>
</dbReference>
<dbReference type="PANTHER" id="PTHR42879">
    <property type="entry name" value="3-OXOACYL-(ACYL-CARRIER-PROTEIN) REDUCTASE"/>
    <property type="match status" value="1"/>
</dbReference>
<evidence type="ECO:0008006" key="6">
    <source>
        <dbReference type="Google" id="ProtNLM"/>
    </source>
</evidence>
<dbReference type="EMBL" id="JACCFO010000001">
    <property type="protein sequence ID" value="NYI98982.1"/>
    <property type="molecule type" value="Genomic_DNA"/>
</dbReference>
<keyword evidence="2" id="KW-0560">Oxidoreductase</keyword>
<evidence type="ECO:0000256" key="2">
    <source>
        <dbReference type="ARBA" id="ARBA00023002"/>
    </source>
</evidence>
<proteinExistence type="inferred from homology"/>
<organism evidence="4 5">
    <name type="scientific">Streptomonospora nanhaiensis</name>
    <dbReference type="NCBI Taxonomy" id="1323731"/>
    <lineage>
        <taxon>Bacteria</taxon>
        <taxon>Bacillati</taxon>
        <taxon>Actinomycetota</taxon>
        <taxon>Actinomycetes</taxon>
        <taxon>Streptosporangiales</taxon>
        <taxon>Nocardiopsidaceae</taxon>
        <taxon>Streptomonospora</taxon>
    </lineage>
</organism>
<dbReference type="InterPro" id="IPR050259">
    <property type="entry name" value="SDR"/>
</dbReference>
<dbReference type="InterPro" id="IPR036291">
    <property type="entry name" value="NAD(P)-bd_dom_sf"/>
</dbReference>
<accession>A0A853BXU3</accession>
<comment type="similarity">
    <text evidence="1">Belongs to the short-chain dehydrogenases/reductases (SDR) family.</text>
</comment>
<name>A0A853BXU3_9ACTN</name>
<feature type="region of interest" description="Disordered" evidence="3">
    <location>
        <begin position="1"/>
        <end position="25"/>
    </location>
</feature>
<dbReference type="InterPro" id="IPR020904">
    <property type="entry name" value="Sc_DH/Rdtase_CS"/>
</dbReference>
<dbReference type="GO" id="GO:0032787">
    <property type="term" value="P:monocarboxylic acid metabolic process"/>
    <property type="evidence" value="ECO:0007669"/>
    <property type="project" value="UniProtKB-ARBA"/>
</dbReference>
<dbReference type="Gene3D" id="3.40.50.720">
    <property type="entry name" value="NAD(P)-binding Rossmann-like Domain"/>
    <property type="match status" value="1"/>
</dbReference>
<sequence length="282" mass="29264">MSETQTGAAPSVQPPDQFGDYPRTAVVTGGDSGIGRATAVRLAQAGFDIGLTYHSDEEGAGITAEEVRAAGRRAEVRRHDLTDPVAGSRVVDDLTEVLGGIGVLVNNAGRGTSQGLLDMDYDLWRATLAVDLDAPFLCSQAAARHMRDAGRGGRIVNVTSVHEAYPRIGAGPYCAAKGGLRMLTRTLALELSLYGITANAVAPGEIATPMTGQHEQTPEQDTRAGYPLARPGDAREVAAAIAFLADPAASYITGATLFVDGGMTMMGPQAGGALDSPEWRAG</sequence>
<dbReference type="RefSeq" id="WP_179770035.1">
    <property type="nucleotide sequence ID" value="NZ_JACCFO010000001.1"/>
</dbReference>
<dbReference type="PROSITE" id="PS00061">
    <property type="entry name" value="ADH_SHORT"/>
    <property type="match status" value="1"/>
</dbReference>
<dbReference type="NCBIfam" id="NF009384">
    <property type="entry name" value="PRK12743.1"/>
    <property type="match status" value="1"/>
</dbReference>
<dbReference type="GO" id="GO:0016491">
    <property type="term" value="F:oxidoreductase activity"/>
    <property type="evidence" value="ECO:0007669"/>
    <property type="project" value="UniProtKB-KW"/>
</dbReference>
<keyword evidence="5" id="KW-1185">Reference proteome</keyword>
<dbReference type="Proteomes" id="UP000575985">
    <property type="component" value="Unassembled WGS sequence"/>
</dbReference>
<evidence type="ECO:0000313" key="4">
    <source>
        <dbReference type="EMBL" id="NYI98982.1"/>
    </source>
</evidence>
<protein>
    <recommendedName>
        <fullName evidence="6">Oxidoreductase</fullName>
    </recommendedName>
</protein>
<evidence type="ECO:0000256" key="1">
    <source>
        <dbReference type="ARBA" id="ARBA00006484"/>
    </source>
</evidence>
<reference evidence="4 5" key="1">
    <citation type="submission" date="2020-07" db="EMBL/GenBank/DDBJ databases">
        <title>Sequencing the genomes of 1000 actinobacteria strains.</title>
        <authorList>
            <person name="Klenk H.-P."/>
        </authorList>
    </citation>
    <scope>NUCLEOTIDE SEQUENCE [LARGE SCALE GENOMIC DNA]</scope>
    <source>
        <strain evidence="4 5">DSM 45927</strain>
    </source>
</reference>
<dbReference type="SUPFAM" id="SSF51735">
    <property type="entry name" value="NAD(P)-binding Rossmann-fold domains"/>
    <property type="match status" value="1"/>
</dbReference>
<dbReference type="InterPro" id="IPR002347">
    <property type="entry name" value="SDR_fam"/>
</dbReference>
<comment type="caution">
    <text evidence="4">The sequence shown here is derived from an EMBL/GenBank/DDBJ whole genome shotgun (WGS) entry which is preliminary data.</text>
</comment>
<dbReference type="PANTHER" id="PTHR42879:SF2">
    <property type="entry name" value="3-OXOACYL-[ACYL-CARRIER-PROTEIN] REDUCTASE FABG"/>
    <property type="match status" value="1"/>
</dbReference>
<evidence type="ECO:0000256" key="3">
    <source>
        <dbReference type="SAM" id="MobiDB-lite"/>
    </source>
</evidence>